<dbReference type="RefSeq" id="WP_378110109.1">
    <property type="nucleotide sequence ID" value="NZ_JBHSNC010000007.1"/>
</dbReference>
<dbReference type="Proteomes" id="UP001596108">
    <property type="component" value="Unassembled WGS sequence"/>
</dbReference>
<evidence type="ECO:0000256" key="1">
    <source>
        <dbReference type="ARBA" id="ARBA00023015"/>
    </source>
</evidence>
<keyword evidence="1" id="KW-0805">Transcription regulation</keyword>
<dbReference type="InterPro" id="IPR016032">
    <property type="entry name" value="Sig_transdc_resp-reg_C-effctor"/>
</dbReference>
<reference evidence="5" key="1">
    <citation type="journal article" date="2019" name="Int. J. Syst. Evol. Microbiol.">
        <title>The Global Catalogue of Microorganisms (GCM) 10K type strain sequencing project: providing services to taxonomists for standard genome sequencing and annotation.</title>
        <authorList>
            <consortium name="The Broad Institute Genomics Platform"/>
            <consortium name="The Broad Institute Genome Sequencing Center for Infectious Disease"/>
            <person name="Wu L."/>
            <person name="Ma J."/>
        </authorList>
    </citation>
    <scope>NUCLEOTIDE SEQUENCE [LARGE SCALE GENOMIC DNA]</scope>
    <source>
        <strain evidence="5">CGMCC 1.18578</strain>
    </source>
</reference>
<organism evidence="4 5">
    <name type="scientific">Cohnella yongneupensis</name>
    <dbReference type="NCBI Taxonomy" id="425006"/>
    <lineage>
        <taxon>Bacteria</taxon>
        <taxon>Bacillati</taxon>
        <taxon>Bacillota</taxon>
        <taxon>Bacilli</taxon>
        <taxon>Bacillales</taxon>
        <taxon>Paenibacillaceae</taxon>
        <taxon>Cohnella</taxon>
    </lineage>
</organism>
<keyword evidence="5" id="KW-1185">Reference proteome</keyword>
<name>A0ABW0QTW3_9BACL</name>
<keyword evidence="2" id="KW-0804">Transcription</keyword>
<gene>
    <name evidence="4" type="ORF">ACFPQ4_02300</name>
</gene>
<evidence type="ECO:0000313" key="4">
    <source>
        <dbReference type="EMBL" id="MFC5528283.1"/>
    </source>
</evidence>
<dbReference type="SUPFAM" id="SSF46894">
    <property type="entry name" value="C-terminal effector domain of the bipartite response regulators"/>
    <property type="match status" value="1"/>
</dbReference>
<evidence type="ECO:0000313" key="5">
    <source>
        <dbReference type="Proteomes" id="UP001596108"/>
    </source>
</evidence>
<feature type="domain" description="HTH luxR-type" evidence="3">
    <location>
        <begin position="28"/>
        <end position="86"/>
    </location>
</feature>
<proteinExistence type="predicted"/>
<evidence type="ECO:0000259" key="3">
    <source>
        <dbReference type="SMART" id="SM00421"/>
    </source>
</evidence>
<sequence length="97" mass="11047">MLTNVIQWEVASMADEKSGLAVNKFGERYGLTARETELFRALVLFGLRNEEIGAMFHIAPKTVKNHMTCMMGKTRTHSSRELQALFLRFVLNQQATN</sequence>
<dbReference type="SMART" id="SM00421">
    <property type="entry name" value="HTH_LUXR"/>
    <property type="match status" value="1"/>
</dbReference>
<comment type="caution">
    <text evidence="4">The sequence shown here is derived from an EMBL/GenBank/DDBJ whole genome shotgun (WGS) entry which is preliminary data.</text>
</comment>
<dbReference type="Pfam" id="PF00196">
    <property type="entry name" value="GerE"/>
    <property type="match status" value="1"/>
</dbReference>
<dbReference type="EMBL" id="JBHSNC010000007">
    <property type="protein sequence ID" value="MFC5528283.1"/>
    <property type="molecule type" value="Genomic_DNA"/>
</dbReference>
<dbReference type="InterPro" id="IPR000792">
    <property type="entry name" value="Tscrpt_reg_LuxR_C"/>
</dbReference>
<accession>A0ABW0QTW3</accession>
<evidence type="ECO:0000256" key="2">
    <source>
        <dbReference type="ARBA" id="ARBA00023163"/>
    </source>
</evidence>
<protein>
    <submittedName>
        <fullName evidence="4">Response regulator transcription factor</fullName>
    </submittedName>
</protein>
<dbReference type="Gene3D" id="1.10.10.10">
    <property type="entry name" value="Winged helix-like DNA-binding domain superfamily/Winged helix DNA-binding domain"/>
    <property type="match status" value="1"/>
</dbReference>
<dbReference type="InterPro" id="IPR036388">
    <property type="entry name" value="WH-like_DNA-bd_sf"/>
</dbReference>